<dbReference type="EMBL" id="QRAS01000001">
    <property type="protein sequence ID" value="RDL11921.1"/>
    <property type="molecule type" value="Genomic_DNA"/>
</dbReference>
<dbReference type="KEGG" id="wso:WSWS_00715"/>
<dbReference type="PANTHER" id="PTHR43355">
    <property type="entry name" value="FLAVIN REDUCTASE (NADPH)"/>
    <property type="match status" value="1"/>
</dbReference>
<dbReference type="InterPro" id="IPR036291">
    <property type="entry name" value="NAD(P)-bd_dom_sf"/>
</dbReference>
<dbReference type="InterPro" id="IPR016040">
    <property type="entry name" value="NAD(P)-bd_dom"/>
</dbReference>
<dbReference type="Pfam" id="PF13460">
    <property type="entry name" value="NAD_binding_10"/>
    <property type="match status" value="1"/>
</dbReference>
<protein>
    <submittedName>
        <fullName evidence="1">Putative NADH-flavin reductase</fullName>
    </submittedName>
</protein>
<gene>
    <name evidence="1" type="ORF">DFP99_0345</name>
</gene>
<keyword evidence="2" id="KW-1185">Reference proteome</keyword>
<name>A0A288QWZ5_9LACO</name>
<evidence type="ECO:0000313" key="2">
    <source>
        <dbReference type="Proteomes" id="UP000254912"/>
    </source>
</evidence>
<comment type="caution">
    <text evidence="1">The sequence shown here is derived from an EMBL/GenBank/DDBJ whole genome shotgun (WGS) entry which is preliminary data.</text>
</comment>
<dbReference type="Gene3D" id="3.40.50.720">
    <property type="entry name" value="NAD(P)-binding Rossmann-like Domain"/>
    <property type="match status" value="1"/>
</dbReference>
<dbReference type="InterPro" id="IPR051606">
    <property type="entry name" value="Polyketide_Oxido-like"/>
</dbReference>
<dbReference type="GeneID" id="94545918"/>
<evidence type="ECO:0000313" key="1">
    <source>
        <dbReference type="EMBL" id="RDL11921.1"/>
    </source>
</evidence>
<dbReference type="PANTHER" id="PTHR43355:SF2">
    <property type="entry name" value="FLAVIN REDUCTASE (NADPH)"/>
    <property type="match status" value="1"/>
</dbReference>
<reference evidence="1 2" key="1">
    <citation type="submission" date="2018-07" db="EMBL/GenBank/DDBJ databases">
        <title>Genomic Encyclopedia of Type Strains, Phase III (KMG-III): the genomes of soil and plant-associated and newly described type strains.</title>
        <authorList>
            <person name="Whitman W."/>
        </authorList>
    </citation>
    <scope>NUCLEOTIDE SEQUENCE [LARGE SCALE GENOMIC DNA]</scope>
    <source>
        <strain evidence="1 2">CECT 7031</strain>
    </source>
</reference>
<dbReference type="RefSeq" id="WP_070229987.1">
    <property type="nucleotide sequence ID" value="NZ_BJYO01000002.1"/>
</dbReference>
<sequence>MKIAIIAAGGRIAQLVTERLLTEDRFADVALTLAIRHPDQLKHLANHPRVTIVKADLNDLTSVTSVVAGQDLIFVAVVDHDAQNVPTRNVIAAMQAHQVDRIIYTNILGIYDEVPGEFGRWNLSMVAPGLAAAQNSDHLLATSGLNYTTLRLPWLNDRDEIHYVVTHRDEPYIGVSGSRQSVADLVLELITTPDMGNFDSLGLADPATAGLDRPVY</sequence>
<proteinExistence type="predicted"/>
<dbReference type="GO" id="GO:0004074">
    <property type="term" value="F:biliverdin reductase [NAD(P)H] activity"/>
    <property type="evidence" value="ECO:0007669"/>
    <property type="project" value="TreeGrafter"/>
</dbReference>
<dbReference type="GO" id="GO:0042602">
    <property type="term" value="F:riboflavin reductase (NADPH) activity"/>
    <property type="evidence" value="ECO:0007669"/>
    <property type="project" value="TreeGrafter"/>
</dbReference>
<accession>A0A288QWZ5</accession>
<dbReference type="SUPFAM" id="SSF51735">
    <property type="entry name" value="NAD(P)-binding Rossmann-fold domains"/>
    <property type="match status" value="1"/>
</dbReference>
<dbReference type="Proteomes" id="UP000254912">
    <property type="component" value="Unassembled WGS sequence"/>
</dbReference>
<dbReference type="AlphaFoldDB" id="A0A288QWZ5"/>
<organism evidence="1 2">
    <name type="scientific">Weissella soli</name>
    <dbReference type="NCBI Taxonomy" id="155866"/>
    <lineage>
        <taxon>Bacteria</taxon>
        <taxon>Bacillati</taxon>
        <taxon>Bacillota</taxon>
        <taxon>Bacilli</taxon>
        <taxon>Lactobacillales</taxon>
        <taxon>Lactobacillaceae</taxon>
        <taxon>Weissella</taxon>
    </lineage>
</organism>